<reference evidence="1" key="2">
    <citation type="submission" date="2021-10" db="EMBL/GenBank/DDBJ databases">
        <title>Phylogenomics reveals ancestral predisposition of the termite-cultivated fungus Termitomyces towards a domesticated lifestyle.</title>
        <authorList>
            <person name="Auxier B."/>
            <person name="Grum-Grzhimaylo A."/>
            <person name="Cardenas M.E."/>
            <person name="Lodge J.D."/>
            <person name="Laessoe T."/>
            <person name="Pedersen O."/>
            <person name="Smith M.E."/>
            <person name="Kuyper T.W."/>
            <person name="Franco-Molano E.A."/>
            <person name="Baroni T.J."/>
            <person name="Aanen D.K."/>
        </authorList>
    </citation>
    <scope>NUCLEOTIDE SEQUENCE</scope>
    <source>
        <strain evidence="1">AP01</strain>
        <tissue evidence="1">Mycelium</tissue>
    </source>
</reference>
<reference evidence="1" key="1">
    <citation type="submission" date="2020-07" db="EMBL/GenBank/DDBJ databases">
        <authorList>
            <person name="Nieuwenhuis M."/>
            <person name="Van De Peppel L.J.J."/>
        </authorList>
    </citation>
    <scope>NUCLEOTIDE SEQUENCE</scope>
    <source>
        <strain evidence="1">AP01</strain>
        <tissue evidence="1">Mycelium</tissue>
    </source>
</reference>
<sequence>VAIRAVPRRADFFDCLAQGGSLDKLKVELAKWLVALDALVVHISAFLSDGGYGRV</sequence>
<feature type="non-terminal residue" evidence="1">
    <location>
        <position position="1"/>
    </location>
</feature>
<gene>
    <name evidence="1" type="ORF">DXG03_008178</name>
</gene>
<evidence type="ECO:0000313" key="1">
    <source>
        <dbReference type="EMBL" id="KAG5633157.1"/>
    </source>
</evidence>
<dbReference type="AlphaFoldDB" id="A0A9P7FQ46"/>
<evidence type="ECO:0000313" key="2">
    <source>
        <dbReference type="Proteomes" id="UP000775547"/>
    </source>
</evidence>
<dbReference type="EMBL" id="JABCKV010006548">
    <property type="protein sequence ID" value="KAG5633157.1"/>
    <property type="molecule type" value="Genomic_DNA"/>
</dbReference>
<comment type="caution">
    <text evidence="1">The sequence shown here is derived from an EMBL/GenBank/DDBJ whole genome shotgun (WGS) entry which is preliminary data.</text>
</comment>
<dbReference type="OrthoDB" id="205255at2759"/>
<protein>
    <submittedName>
        <fullName evidence="1">Uncharacterized protein</fullName>
    </submittedName>
</protein>
<organism evidence="1 2">
    <name type="scientific">Asterophora parasitica</name>
    <dbReference type="NCBI Taxonomy" id="117018"/>
    <lineage>
        <taxon>Eukaryota</taxon>
        <taxon>Fungi</taxon>
        <taxon>Dikarya</taxon>
        <taxon>Basidiomycota</taxon>
        <taxon>Agaricomycotina</taxon>
        <taxon>Agaricomycetes</taxon>
        <taxon>Agaricomycetidae</taxon>
        <taxon>Agaricales</taxon>
        <taxon>Tricholomatineae</taxon>
        <taxon>Lyophyllaceae</taxon>
        <taxon>Asterophora</taxon>
    </lineage>
</organism>
<accession>A0A9P7FQ46</accession>
<name>A0A9P7FQ46_9AGAR</name>
<keyword evidence="2" id="KW-1185">Reference proteome</keyword>
<proteinExistence type="predicted"/>
<dbReference type="Proteomes" id="UP000775547">
    <property type="component" value="Unassembled WGS sequence"/>
</dbReference>